<evidence type="ECO:0000313" key="3">
    <source>
        <dbReference type="Proteomes" id="UP000593932"/>
    </source>
</evidence>
<dbReference type="EMBL" id="CP063657">
    <property type="protein sequence ID" value="QOW22284.1"/>
    <property type="molecule type" value="Genomic_DNA"/>
</dbReference>
<evidence type="ECO:0000259" key="1">
    <source>
        <dbReference type="Pfam" id="PF13503"/>
    </source>
</evidence>
<organism evidence="2 3">
    <name type="scientific">Novilysobacter avium</name>
    <dbReference type="NCBI Taxonomy" id="2781023"/>
    <lineage>
        <taxon>Bacteria</taxon>
        <taxon>Pseudomonadati</taxon>
        <taxon>Pseudomonadota</taxon>
        <taxon>Gammaproteobacteria</taxon>
        <taxon>Lysobacterales</taxon>
        <taxon>Lysobacteraceae</taxon>
        <taxon>Novilysobacter</taxon>
    </lineage>
</organism>
<gene>
    <name evidence="2" type="ORF">INQ42_01325</name>
</gene>
<accession>A0A7S6UL97</accession>
<dbReference type="InterPro" id="IPR025391">
    <property type="entry name" value="DUF4123"/>
</dbReference>
<name>A0A7S6UL97_9GAMM</name>
<reference evidence="2 3" key="1">
    <citation type="submission" date="2020-10" db="EMBL/GenBank/DDBJ databases">
        <title>complete genome sequencing of Lysobacter sp. H23M41.</title>
        <authorList>
            <person name="Bae J.-W."/>
            <person name="Lee S.-Y."/>
        </authorList>
    </citation>
    <scope>NUCLEOTIDE SEQUENCE [LARGE SCALE GENOMIC DNA]</scope>
    <source>
        <strain evidence="2 3">H23M41</strain>
    </source>
</reference>
<proteinExistence type="predicted"/>
<keyword evidence="3" id="KW-1185">Reference proteome</keyword>
<evidence type="ECO:0000313" key="2">
    <source>
        <dbReference type="EMBL" id="QOW22284.1"/>
    </source>
</evidence>
<dbReference type="RefSeq" id="WP_194034823.1">
    <property type="nucleotide sequence ID" value="NZ_CP063657.1"/>
</dbReference>
<feature type="domain" description="DUF4123" evidence="1">
    <location>
        <begin position="48"/>
        <end position="133"/>
    </location>
</feature>
<protein>
    <submittedName>
        <fullName evidence="2">DUF4123 domain-containing protein</fullName>
    </submittedName>
</protein>
<dbReference type="Proteomes" id="UP000593932">
    <property type="component" value="Chromosome"/>
</dbReference>
<sequence>MTVLDHRLLLAQDYALINPLQVDSSLWHDLPLVPLSPRELAAKPVSMPRLLALREMTEHDCLQLLQRVHEQARRNKYPYFSALIVSSRTTRELSAQLAERMIVRVRDRRNAILRYFDPRVFRHLRWILNKTQMDSLLRSVAVWTWLTPDGNWTQHQCANAASPSRLRLTDKQWEALQRLRLLHRCLEQMAIHVPKTLNDDAIAQHVDALLHLAYTEYGLRDGDDRSLYALQAARFHPRIGEHPEIRIRLCKVQKGDISYVGACADLSDDALSRFAGQLASNVPPTSTSGMSS</sequence>
<dbReference type="Pfam" id="PF13503">
    <property type="entry name" value="DUF4123"/>
    <property type="match status" value="1"/>
</dbReference>